<dbReference type="Gene3D" id="3.40.309.10">
    <property type="entry name" value="Aldehyde Dehydrogenase, Chain A, domain 2"/>
    <property type="match status" value="1"/>
</dbReference>
<dbReference type="PANTHER" id="PTHR42986">
    <property type="entry name" value="BENZALDEHYDE DEHYDROGENASE YFMT"/>
    <property type="match status" value="1"/>
</dbReference>
<keyword evidence="3" id="KW-0520">NAD</keyword>
<dbReference type="AlphaFoldDB" id="A0A7Z7BBC5"/>
<dbReference type="InterPro" id="IPR016163">
    <property type="entry name" value="Ald_DH_C"/>
</dbReference>
<evidence type="ECO:0000259" key="4">
    <source>
        <dbReference type="Pfam" id="PF00171"/>
    </source>
</evidence>
<organism evidence="5 6">
    <name type="scientific">Paraburkholderia steynii</name>
    <dbReference type="NCBI Taxonomy" id="1245441"/>
    <lineage>
        <taxon>Bacteria</taxon>
        <taxon>Pseudomonadati</taxon>
        <taxon>Pseudomonadota</taxon>
        <taxon>Betaproteobacteria</taxon>
        <taxon>Burkholderiales</taxon>
        <taxon>Burkholderiaceae</taxon>
        <taxon>Paraburkholderia</taxon>
    </lineage>
</organism>
<comment type="similarity">
    <text evidence="1">Belongs to the aldehyde dehydrogenase family.</text>
</comment>
<dbReference type="Gene3D" id="3.40.605.10">
    <property type="entry name" value="Aldehyde Dehydrogenase, Chain A, domain 1"/>
    <property type="match status" value="1"/>
</dbReference>
<evidence type="ECO:0000313" key="6">
    <source>
        <dbReference type="Proteomes" id="UP000198900"/>
    </source>
</evidence>
<dbReference type="InterPro" id="IPR016161">
    <property type="entry name" value="Ald_DH/histidinol_DH"/>
</dbReference>
<dbReference type="InterPro" id="IPR016162">
    <property type="entry name" value="Ald_DH_N"/>
</dbReference>
<dbReference type="CDD" id="cd07152">
    <property type="entry name" value="ALDH_BenzADH"/>
    <property type="match status" value="1"/>
</dbReference>
<comment type="caution">
    <text evidence="5">The sequence shown here is derived from an EMBL/GenBank/DDBJ whole genome shotgun (WGS) entry which is preliminary data.</text>
</comment>
<sequence>MADTETFTFIDLDAHSGHLFNNGSWRAARGGVRTVSEPATGAVLREAAIANTVDMGEAIAGAHAAQPGWAALSPRDRSSVLLRAVQWLQRHGEELALAIARETGGIVAKGQREVKEAMALCQVAAGLPMQAQGSVLPSTPGRLSLARRMPRGVVGVITPFNFPLILGIRSVAPALALGNAVVLKPDPRTPFSGGIIMAEAFRHAGLPEGVLQMLPGDAEAGEVLVSDPRVAMIAFTGSPGVGRRIGELAGRHLKKVSLELGGANNLIILDDADVDAAASAAAFGAWFHQGQICMASNRIIVHESLAEALKRRLVAKALALPVGDGASGKVALGPMIDKRQLERFDTLVKDTVRAGANLEAGGTYNGLCYKPTVLSGVKPGMRSFDEEPFGPLVNLITFRTDEEAVELANSSQGGLASAVIGRDVARAMAIGERLNAGMVHINDQTVNNDCTNPFGGTGLGGNGSAMGGPADIEEYTRWQWMTVKSAPPSFPF</sequence>
<keyword evidence="6" id="KW-1185">Reference proteome</keyword>
<dbReference type="InterPro" id="IPR015590">
    <property type="entry name" value="Aldehyde_DH_dom"/>
</dbReference>
<dbReference type="SUPFAM" id="SSF53720">
    <property type="entry name" value="ALDH-like"/>
    <property type="match status" value="1"/>
</dbReference>
<accession>A0A7Z7BBC5</accession>
<dbReference type="GO" id="GO:0016620">
    <property type="term" value="F:oxidoreductase activity, acting on the aldehyde or oxo group of donors, NAD or NADP as acceptor"/>
    <property type="evidence" value="ECO:0007669"/>
    <property type="project" value="InterPro"/>
</dbReference>
<dbReference type="PANTHER" id="PTHR42986:SF1">
    <property type="entry name" value="BENZALDEHYDE DEHYDROGENASE YFMT"/>
    <property type="match status" value="1"/>
</dbReference>
<evidence type="ECO:0000256" key="3">
    <source>
        <dbReference type="ARBA" id="ARBA00023027"/>
    </source>
</evidence>
<protein>
    <submittedName>
        <fullName evidence="5">Benzaldehyde dehydrogenase (NAD)</fullName>
    </submittedName>
</protein>
<evidence type="ECO:0000256" key="1">
    <source>
        <dbReference type="ARBA" id="ARBA00009986"/>
    </source>
</evidence>
<evidence type="ECO:0000256" key="2">
    <source>
        <dbReference type="ARBA" id="ARBA00023002"/>
    </source>
</evidence>
<dbReference type="Pfam" id="PF00171">
    <property type="entry name" value="Aldedh"/>
    <property type="match status" value="1"/>
</dbReference>
<gene>
    <name evidence="5" type="ORF">SAMN04487926_11941</name>
</gene>
<name>A0A7Z7BBC5_9BURK</name>
<dbReference type="EMBL" id="FNDI01000019">
    <property type="protein sequence ID" value="SDI55746.1"/>
    <property type="molecule type" value="Genomic_DNA"/>
</dbReference>
<keyword evidence="2" id="KW-0560">Oxidoreductase</keyword>
<proteinExistence type="inferred from homology"/>
<reference evidence="5" key="1">
    <citation type="submission" date="2016-10" db="EMBL/GenBank/DDBJ databases">
        <authorList>
            <person name="Varghese N."/>
            <person name="Submissions S."/>
        </authorList>
    </citation>
    <scope>NUCLEOTIDE SEQUENCE [LARGE SCALE GENOMIC DNA]</scope>
    <source>
        <strain evidence="5">YR281</strain>
    </source>
</reference>
<feature type="domain" description="Aldehyde dehydrogenase" evidence="4">
    <location>
        <begin position="26"/>
        <end position="480"/>
    </location>
</feature>
<dbReference type="Proteomes" id="UP000198900">
    <property type="component" value="Unassembled WGS sequence"/>
</dbReference>
<evidence type="ECO:0000313" key="5">
    <source>
        <dbReference type="EMBL" id="SDI55746.1"/>
    </source>
</evidence>
<dbReference type="RefSeq" id="WP_091784268.1">
    <property type="nucleotide sequence ID" value="NZ_FNDI01000019.1"/>
</dbReference>